<gene>
    <name evidence="4" type="ORF">ACFQLX_25055</name>
</gene>
<sequence>MLDEPLLDAPDALSRADSRGLLLATAGAGARVRTAARAAAEAGLDTLRPDGRPRSLLLAGPGAATYCAADVLGALLGGGCQATALEARGADADPTSLRWTLPGWAGPLDLLITATGYGREPGLEALVEQAYRRGMSVVAVAPAGSPLTETVGATRGMSLPMTDRTAAEPGAEPETAATLWAVLTPILALADRLGLLAAPPQALEEAADRLDSVAERCGPAVETYTNPAKTLATELAGALPLLWSTGPLADAAARHLAATLTAQAGHPALAAPLPYALQAHGPLLAGQQAEDPEDFFRDRVEESEPLLPRLVLLHDSEQDGNSPAPAARALALTRGTPLSEIAVTGGTALQRTAELIALGDFTAVYLTLASSRR</sequence>
<evidence type="ECO:0000313" key="4">
    <source>
        <dbReference type="EMBL" id="MFC7221408.1"/>
    </source>
</evidence>
<evidence type="ECO:0000259" key="3">
    <source>
        <dbReference type="Pfam" id="PF10432"/>
    </source>
</evidence>
<name>A0ABW2GKX7_9ACTN</name>
<dbReference type="Proteomes" id="UP001596413">
    <property type="component" value="Unassembled WGS sequence"/>
</dbReference>
<organism evidence="4 5">
    <name type="scientific">Streptomyces polyrhachis</name>
    <dbReference type="NCBI Taxonomy" id="1282885"/>
    <lineage>
        <taxon>Bacteria</taxon>
        <taxon>Bacillati</taxon>
        <taxon>Actinomycetota</taxon>
        <taxon>Actinomycetes</taxon>
        <taxon>Kitasatosporales</taxon>
        <taxon>Streptomycetaceae</taxon>
        <taxon>Streptomyces</taxon>
    </lineage>
</organism>
<keyword evidence="2" id="KW-0413">Isomerase</keyword>
<comment type="similarity">
    <text evidence="1">Belongs to the PGI/PMI family.</text>
</comment>
<evidence type="ECO:0000313" key="5">
    <source>
        <dbReference type="Proteomes" id="UP001596413"/>
    </source>
</evidence>
<dbReference type="EMBL" id="JBHSZO010000065">
    <property type="protein sequence ID" value="MFC7221408.1"/>
    <property type="molecule type" value="Genomic_DNA"/>
</dbReference>
<dbReference type="SUPFAM" id="SSF53697">
    <property type="entry name" value="SIS domain"/>
    <property type="match status" value="1"/>
</dbReference>
<accession>A0ABW2GKX7</accession>
<dbReference type="InterPro" id="IPR019490">
    <property type="entry name" value="Glu6P/Mann6P_isomerase_C"/>
</dbReference>
<dbReference type="InterPro" id="IPR046348">
    <property type="entry name" value="SIS_dom_sf"/>
</dbReference>
<evidence type="ECO:0000256" key="1">
    <source>
        <dbReference type="ARBA" id="ARBA00010523"/>
    </source>
</evidence>
<comment type="caution">
    <text evidence="4">The sequence shown here is derived from an EMBL/GenBank/DDBJ whole genome shotgun (WGS) entry which is preliminary data.</text>
</comment>
<protein>
    <submittedName>
        <fullName evidence="4">SIS domain-containing protein</fullName>
    </submittedName>
</protein>
<reference evidence="5" key="1">
    <citation type="journal article" date="2019" name="Int. J. Syst. Evol. Microbiol.">
        <title>The Global Catalogue of Microorganisms (GCM) 10K type strain sequencing project: providing services to taxonomists for standard genome sequencing and annotation.</title>
        <authorList>
            <consortium name="The Broad Institute Genomics Platform"/>
            <consortium name="The Broad Institute Genome Sequencing Center for Infectious Disease"/>
            <person name="Wu L."/>
            <person name="Ma J."/>
        </authorList>
    </citation>
    <scope>NUCLEOTIDE SEQUENCE [LARGE SCALE GENOMIC DNA]</scope>
    <source>
        <strain evidence="5">CGMCC 1.13681</strain>
    </source>
</reference>
<dbReference type="Pfam" id="PF10432">
    <property type="entry name" value="bact-PGI_C"/>
    <property type="match status" value="1"/>
</dbReference>
<feature type="domain" description="Bifunctional glucose-6-phosphate/mannose-6-phosphate isomerase C-terminal" evidence="3">
    <location>
        <begin position="226"/>
        <end position="369"/>
    </location>
</feature>
<dbReference type="RefSeq" id="WP_386418740.1">
    <property type="nucleotide sequence ID" value="NZ_JBHSZO010000065.1"/>
</dbReference>
<evidence type="ECO:0000256" key="2">
    <source>
        <dbReference type="ARBA" id="ARBA00023235"/>
    </source>
</evidence>
<keyword evidence="5" id="KW-1185">Reference proteome</keyword>
<proteinExistence type="inferred from homology"/>
<dbReference type="Gene3D" id="3.40.50.10490">
    <property type="entry name" value="Glucose-6-phosphate isomerase like protein, domain 1"/>
    <property type="match status" value="1"/>
</dbReference>